<sequence length="273" mass="30850">MDEPAPLLERVAILERQVGMYEKLFQTFSSKLDHHFKKYDMVVNVQQQQIKTLSDVISTLLNDQHRHSGILKEKMGDTLKGITTTASCMSGTTDNTNRDGQGTNMTPVLSVPIGRGVLGISRDYASVPQESESPVDDITNNASPKGWTSHEPVLKEENKKRCMSQPENFQFLVSPQSVLEVWQEYTNGLAGLPSVQRLESTYGLDWRRDPATNRTYYRRKVLCKAIENGLAKGYRLEQVIDLLEDQRTINDAGTAKHPISWLYSHQNIPSNLK</sequence>
<dbReference type="InterPro" id="IPR022210">
    <property type="entry name" value="TF_GCR1-like"/>
</dbReference>
<dbReference type="AlphaFoldDB" id="A0A1G4KKZ1"/>
<feature type="region of interest" description="Disordered" evidence="1">
    <location>
        <begin position="128"/>
        <end position="149"/>
    </location>
</feature>
<dbReference type="EMBL" id="LT598447">
    <property type="protein sequence ID" value="SCV05139.1"/>
    <property type="molecule type" value="Genomic_DNA"/>
</dbReference>
<name>A0A1G4KKZ1_9SACH</name>
<feature type="domain" description="Transcription activator GCR1-like" evidence="2">
    <location>
        <begin position="169"/>
        <end position="247"/>
    </location>
</feature>
<evidence type="ECO:0000256" key="1">
    <source>
        <dbReference type="SAM" id="MobiDB-lite"/>
    </source>
</evidence>
<dbReference type="GO" id="GO:0000981">
    <property type="term" value="F:DNA-binding transcription factor activity, RNA polymerase II-specific"/>
    <property type="evidence" value="ECO:0007669"/>
    <property type="project" value="TreeGrafter"/>
</dbReference>
<evidence type="ECO:0000313" key="4">
    <source>
        <dbReference type="Proteomes" id="UP000189911"/>
    </source>
</evidence>
<organism evidence="3 4">
    <name type="scientific">Lachancea nothofagi CBS 11611</name>
    <dbReference type="NCBI Taxonomy" id="1266666"/>
    <lineage>
        <taxon>Eukaryota</taxon>
        <taxon>Fungi</taxon>
        <taxon>Dikarya</taxon>
        <taxon>Ascomycota</taxon>
        <taxon>Saccharomycotina</taxon>
        <taxon>Saccharomycetes</taxon>
        <taxon>Saccharomycetales</taxon>
        <taxon>Saccharomycetaceae</taxon>
        <taxon>Lachancea</taxon>
    </lineage>
</organism>
<dbReference type="GO" id="GO:0060963">
    <property type="term" value="P:positive regulation of ribosomal protein gene transcription by RNA polymerase II"/>
    <property type="evidence" value="ECO:0007669"/>
    <property type="project" value="TreeGrafter"/>
</dbReference>
<evidence type="ECO:0000259" key="2">
    <source>
        <dbReference type="Pfam" id="PF12550"/>
    </source>
</evidence>
<dbReference type="Proteomes" id="UP000189911">
    <property type="component" value="Chromosome H"/>
</dbReference>
<dbReference type="GO" id="GO:0000978">
    <property type="term" value="F:RNA polymerase II cis-regulatory region sequence-specific DNA binding"/>
    <property type="evidence" value="ECO:0007669"/>
    <property type="project" value="TreeGrafter"/>
</dbReference>
<protein>
    <submittedName>
        <fullName evidence="3">LANO_0H00914g1_1</fullName>
    </submittedName>
</protein>
<accession>A0A1G4KKZ1</accession>
<evidence type="ECO:0000313" key="3">
    <source>
        <dbReference type="EMBL" id="SCV05139.1"/>
    </source>
</evidence>
<dbReference type="PANTHER" id="PTHR37784">
    <property type="entry name" value="PROTEIN MSN1"/>
    <property type="match status" value="1"/>
</dbReference>
<dbReference type="InterPro" id="IPR052146">
    <property type="entry name" value="HOT1"/>
</dbReference>
<dbReference type="PANTHER" id="PTHR37784:SF8">
    <property type="entry name" value="PROTEIN MSN1"/>
    <property type="match status" value="1"/>
</dbReference>
<reference evidence="4" key="1">
    <citation type="submission" date="2016-03" db="EMBL/GenBank/DDBJ databases">
        <authorList>
            <person name="Devillers Hugo."/>
        </authorList>
    </citation>
    <scope>NUCLEOTIDE SEQUENCE [LARGE SCALE GENOMIC DNA]</scope>
</reference>
<gene>
    <name evidence="3" type="ORF">LANO_0H00914G</name>
</gene>
<feature type="compositionally biased region" description="Polar residues" evidence="1">
    <location>
        <begin position="128"/>
        <end position="143"/>
    </location>
</feature>
<keyword evidence="4" id="KW-1185">Reference proteome</keyword>
<dbReference type="OrthoDB" id="428577at2759"/>
<dbReference type="Pfam" id="PF12550">
    <property type="entry name" value="GCR1_C"/>
    <property type="match status" value="1"/>
</dbReference>
<proteinExistence type="predicted"/>